<dbReference type="EMBL" id="SXFB01000008">
    <property type="protein sequence ID" value="NFV26775.1"/>
    <property type="molecule type" value="Genomic_DNA"/>
</dbReference>
<reference evidence="2 3" key="1">
    <citation type="submission" date="2019-04" db="EMBL/GenBank/DDBJ databases">
        <title>Genome sequencing of Clostridium botulinum Groups I-IV and Clostridium butyricum.</title>
        <authorList>
            <person name="Brunt J."/>
            <person name="Van Vliet A.H.M."/>
            <person name="Stringer S.C."/>
            <person name="Carter A.T."/>
            <person name="Peck M.W."/>
        </authorList>
    </citation>
    <scope>NUCLEOTIDE SEQUENCE [LARGE SCALE GENOMIC DNA]</scope>
    <source>
        <strain evidence="2 3">BL81</strain>
    </source>
</reference>
<dbReference type="InterPro" id="IPR046866">
    <property type="entry name" value="FapA_N"/>
</dbReference>
<dbReference type="InterPro" id="IPR032782">
    <property type="entry name" value="KhpB_N"/>
</dbReference>
<dbReference type="AlphaFoldDB" id="A0A6B4JQP0"/>
<accession>A0A6B4JQP0</accession>
<dbReference type="Pfam" id="PF14804">
    <property type="entry name" value="Jag_N"/>
    <property type="match status" value="1"/>
</dbReference>
<dbReference type="PANTHER" id="PTHR38032:SF1">
    <property type="entry name" value="RNA-BINDING PROTEIN KHPB N-TERMINAL DOMAIN-CONTAINING PROTEIN"/>
    <property type="match status" value="1"/>
</dbReference>
<gene>
    <name evidence="2" type="ORF">FDG31_11450</name>
</gene>
<dbReference type="PANTHER" id="PTHR38032">
    <property type="entry name" value="POLYMERASE-RELATED"/>
    <property type="match status" value="1"/>
</dbReference>
<organism evidence="2 3">
    <name type="scientific">Clostridium botulinum</name>
    <dbReference type="NCBI Taxonomy" id="1491"/>
    <lineage>
        <taxon>Bacteria</taxon>
        <taxon>Bacillati</taxon>
        <taxon>Bacillota</taxon>
        <taxon>Clostridia</taxon>
        <taxon>Eubacteriales</taxon>
        <taxon>Clostridiaceae</taxon>
        <taxon>Clostridium</taxon>
    </lineage>
</organism>
<dbReference type="InterPro" id="IPR046865">
    <property type="entry name" value="FapA_b_solenoid"/>
</dbReference>
<evidence type="ECO:0000313" key="3">
    <source>
        <dbReference type="Proteomes" id="UP000486903"/>
    </source>
</evidence>
<name>A0A6B4JQP0_CLOBO</name>
<dbReference type="Pfam" id="PF20250">
    <property type="entry name" value="FapA_N"/>
    <property type="match status" value="1"/>
</dbReference>
<comment type="caution">
    <text evidence="2">The sequence shown here is derived from an EMBL/GenBank/DDBJ whole genome shotgun (WGS) entry which is preliminary data.</text>
</comment>
<evidence type="ECO:0000313" key="2">
    <source>
        <dbReference type="EMBL" id="NFV26775.1"/>
    </source>
</evidence>
<feature type="domain" description="RNA-binding protein KhpB N-terminal" evidence="1">
    <location>
        <begin position="4"/>
        <end position="50"/>
    </location>
</feature>
<sequence length="660" mass="74511">MNLLFYGLTLDECLKSACKELNIHKDKIDYEIVKKTSFFNKTMVIKVKFNFDKKDNLNNISDFNDAKDNILSLKTNNINEEINEINDSSIQVKNGKIIVKGKGNLIIRSCNGITLYINGQCCERGKFYSVSENDKVEHKNKVISSDRKMNLNISKDRMSVYISIEYVPEYEYELIDGKASKSLTLRSRKKIKKECEKYTVKDILTALIQFKVSHGIIYEEIVKVCNGTNNEEIAIVKGSLPIDDKEDEIKIYFDTAEKNILNENDVNQKVDYKNLKSFSNVNEGVILAERILGYSGKNGKDIFGKQIKRKIARNKPLKVGRGCKIEDNKVISTKVGRPMVQNGIFTVNTLYSVNDVDIKSGNINFIGDVEVNGAVQDGMKVFCKGSLTVKKDITSANVKVKGYIDVKGNVINSIVLAGGYDLEKNIYLDNLKKYYTELEGLTLSLRKLLLKSPHRKLGELIKILIENRYKSIPKLSMDILAYNIASGYQNEEVLDFIRNKIIGLNNYNIVSIGELDTFIEIVKEELEYLGDDFEIPVDVNLKYTQNSNIICTGNIIITGNGSYISTLRAFNTIEFLRPNSVIRGGSLTSKKALILKNVGSESGVITKLQVDNDGIITANTAYNGTMFCFGRKKRLLKESGRNIKAYLNKNGQIEIEMFKL</sequence>
<dbReference type="Proteomes" id="UP000486903">
    <property type="component" value="Unassembled WGS sequence"/>
</dbReference>
<dbReference type="SMART" id="SM01245">
    <property type="entry name" value="Jag_N"/>
    <property type="match status" value="1"/>
</dbReference>
<dbReference type="RefSeq" id="WP_003372660.1">
    <property type="nucleotide sequence ID" value="NZ_JACBBA010000002.1"/>
</dbReference>
<dbReference type="Pfam" id="PF03961">
    <property type="entry name" value="FapA"/>
    <property type="match status" value="1"/>
</dbReference>
<protein>
    <submittedName>
        <fullName evidence="2">DUF342 domain-containing protein</fullName>
    </submittedName>
</protein>
<proteinExistence type="predicted"/>
<dbReference type="InterPro" id="IPR005646">
    <property type="entry name" value="FapA"/>
</dbReference>
<evidence type="ECO:0000259" key="1">
    <source>
        <dbReference type="SMART" id="SM01245"/>
    </source>
</evidence>